<proteinExistence type="predicted"/>
<dbReference type="Proteomes" id="UP001153148">
    <property type="component" value="Unassembled WGS sequence"/>
</dbReference>
<comment type="caution">
    <text evidence="1">The sequence shown here is derived from an EMBL/GenBank/DDBJ whole genome shotgun (WGS) entry which is preliminary data.</text>
</comment>
<keyword evidence="2" id="KW-1185">Reference proteome</keyword>
<dbReference type="EMBL" id="CAJPIN010063468">
    <property type="protein sequence ID" value="CAG2067106.1"/>
    <property type="molecule type" value="Genomic_DNA"/>
</dbReference>
<organism evidence="1 2">
    <name type="scientific">Timema podura</name>
    <name type="common">Walking stick</name>
    <dbReference type="NCBI Taxonomy" id="61482"/>
    <lineage>
        <taxon>Eukaryota</taxon>
        <taxon>Metazoa</taxon>
        <taxon>Ecdysozoa</taxon>
        <taxon>Arthropoda</taxon>
        <taxon>Hexapoda</taxon>
        <taxon>Insecta</taxon>
        <taxon>Pterygota</taxon>
        <taxon>Neoptera</taxon>
        <taxon>Polyneoptera</taxon>
        <taxon>Phasmatodea</taxon>
        <taxon>Timematodea</taxon>
        <taxon>Timematoidea</taxon>
        <taxon>Timematidae</taxon>
        <taxon>Timema</taxon>
    </lineage>
</organism>
<reference evidence="1" key="1">
    <citation type="submission" date="2021-03" db="EMBL/GenBank/DDBJ databases">
        <authorList>
            <person name="Tran Van P."/>
        </authorList>
    </citation>
    <scope>NUCLEOTIDE SEQUENCE</scope>
</reference>
<evidence type="ECO:0000313" key="2">
    <source>
        <dbReference type="Proteomes" id="UP001153148"/>
    </source>
</evidence>
<name>A0ABN7PH82_TIMPD</name>
<gene>
    <name evidence="1" type="ORF">TPAB3V08_LOCUS14049</name>
</gene>
<feature type="non-terminal residue" evidence="1">
    <location>
        <position position="84"/>
    </location>
</feature>
<accession>A0ABN7PH82</accession>
<sequence>MFSGKKLLRSREWPPKCNELINLLNPIISARFTSIDPAVNEQLIQDMSREDKGFSPTQQMYSEQVTKKLQTMKEMICKLFPLTF</sequence>
<protein>
    <submittedName>
        <fullName evidence="1">Uncharacterized protein</fullName>
    </submittedName>
</protein>
<evidence type="ECO:0000313" key="1">
    <source>
        <dbReference type="EMBL" id="CAG2067106.1"/>
    </source>
</evidence>